<keyword evidence="5" id="KW-1185">Reference proteome</keyword>
<evidence type="ECO:0000313" key="5">
    <source>
        <dbReference type="Proteomes" id="UP000186817"/>
    </source>
</evidence>
<dbReference type="Proteomes" id="UP000186817">
    <property type="component" value="Unassembled WGS sequence"/>
</dbReference>
<organism evidence="4 5">
    <name type="scientific">Symbiodinium microadriaticum</name>
    <name type="common">Dinoflagellate</name>
    <name type="synonym">Zooxanthella microadriatica</name>
    <dbReference type="NCBI Taxonomy" id="2951"/>
    <lineage>
        <taxon>Eukaryota</taxon>
        <taxon>Sar</taxon>
        <taxon>Alveolata</taxon>
        <taxon>Dinophyceae</taxon>
        <taxon>Suessiales</taxon>
        <taxon>Symbiodiniaceae</taxon>
        <taxon>Symbiodinium</taxon>
    </lineage>
</organism>
<evidence type="ECO:0000256" key="2">
    <source>
        <dbReference type="SAM" id="MobiDB-lite"/>
    </source>
</evidence>
<sequence>MASSSKDAGYSGFREVPIEELSEQSDHDTTSSSESEDEDVVASPRDRDSDPRDDFDKDPDADADGSASQTTTKTDFLMKLDEIEDVEALELLYNEQMKKAKSIVEDYNLVRAKLKSIKKQKAKEERDAKKAQKFLEKRMAKKKESETNLTLNIKNTSGETFSISITPNKTMKELKLLIAESIKVPKSHVKTMNLRFKENPITKDEHRKTIGGFGLKDGDLLNLGTFGVGGGTSKVIKKAILKKKAGTLVSDNDKSTFQVAFDIAKKLSEKSDFSLDEMMKTMSPSELASLKKYLDHDKARLEDKCYKIAEFSSDYKAISVLLNKLEVVADHYKEQMFNSVLDKYEMGGSIKKTEITKDVEIATKMRERDEME</sequence>
<proteinExistence type="predicted"/>
<name>A0A1Q9DKY5_SYMMI</name>
<dbReference type="PROSITE" id="PS50053">
    <property type="entry name" value="UBIQUITIN_2"/>
    <property type="match status" value="1"/>
</dbReference>
<keyword evidence="1" id="KW-0175">Coiled coil</keyword>
<gene>
    <name evidence="4" type="ORF">AK812_SmicGene21961</name>
</gene>
<dbReference type="InterPro" id="IPR000626">
    <property type="entry name" value="Ubiquitin-like_dom"/>
</dbReference>
<comment type="caution">
    <text evidence="4">The sequence shown here is derived from an EMBL/GenBank/DDBJ whole genome shotgun (WGS) entry which is preliminary data.</text>
</comment>
<feature type="region of interest" description="Disordered" evidence="2">
    <location>
        <begin position="1"/>
        <end position="73"/>
    </location>
</feature>
<feature type="non-terminal residue" evidence="4">
    <location>
        <position position="372"/>
    </location>
</feature>
<dbReference type="OrthoDB" id="428577at2759"/>
<dbReference type="AlphaFoldDB" id="A0A1Q9DKY5"/>
<feature type="coiled-coil region" evidence="1">
    <location>
        <begin position="107"/>
        <end position="134"/>
    </location>
</feature>
<feature type="compositionally biased region" description="Basic and acidic residues" evidence="2">
    <location>
        <begin position="44"/>
        <end position="60"/>
    </location>
</feature>
<evidence type="ECO:0000256" key="1">
    <source>
        <dbReference type="SAM" id="Coils"/>
    </source>
</evidence>
<feature type="domain" description="Ubiquitin-like" evidence="3">
    <location>
        <begin position="149"/>
        <end position="230"/>
    </location>
</feature>
<dbReference type="SUPFAM" id="SSF54236">
    <property type="entry name" value="Ubiquitin-like"/>
    <property type="match status" value="1"/>
</dbReference>
<dbReference type="InterPro" id="IPR029071">
    <property type="entry name" value="Ubiquitin-like_domsf"/>
</dbReference>
<protein>
    <recommendedName>
        <fullName evidence="3">Ubiquitin-like domain-containing protein</fullName>
    </recommendedName>
</protein>
<reference evidence="4 5" key="1">
    <citation type="submission" date="2016-02" db="EMBL/GenBank/DDBJ databases">
        <title>Genome analysis of coral dinoflagellate symbionts highlights evolutionary adaptations to a symbiotic lifestyle.</title>
        <authorList>
            <person name="Aranda M."/>
            <person name="Li Y."/>
            <person name="Liew Y.J."/>
            <person name="Baumgarten S."/>
            <person name="Simakov O."/>
            <person name="Wilson M."/>
            <person name="Piel J."/>
            <person name="Ashoor H."/>
            <person name="Bougouffa S."/>
            <person name="Bajic V.B."/>
            <person name="Ryu T."/>
            <person name="Ravasi T."/>
            <person name="Bayer T."/>
            <person name="Micklem G."/>
            <person name="Kim H."/>
            <person name="Bhak J."/>
            <person name="Lajeunesse T.C."/>
            <person name="Voolstra C.R."/>
        </authorList>
    </citation>
    <scope>NUCLEOTIDE SEQUENCE [LARGE SCALE GENOMIC DNA]</scope>
    <source>
        <strain evidence="4 5">CCMP2467</strain>
    </source>
</reference>
<evidence type="ECO:0000313" key="4">
    <source>
        <dbReference type="EMBL" id="OLP95846.1"/>
    </source>
</evidence>
<accession>A0A1Q9DKY5</accession>
<evidence type="ECO:0000259" key="3">
    <source>
        <dbReference type="PROSITE" id="PS50053"/>
    </source>
</evidence>
<dbReference type="Gene3D" id="3.10.20.90">
    <property type="entry name" value="Phosphatidylinositol 3-kinase Catalytic Subunit, Chain A, domain 1"/>
    <property type="match status" value="1"/>
</dbReference>
<dbReference type="CDD" id="cd17039">
    <property type="entry name" value="Ubl_ubiquitin_like"/>
    <property type="match status" value="1"/>
</dbReference>
<dbReference type="EMBL" id="LSRX01000488">
    <property type="protein sequence ID" value="OLP95846.1"/>
    <property type="molecule type" value="Genomic_DNA"/>
</dbReference>